<dbReference type="KEGG" id="dps:DP1515"/>
<keyword evidence="3" id="KW-1185">Reference proteome</keyword>
<evidence type="ECO:0000313" key="3">
    <source>
        <dbReference type="Proteomes" id="UP000000602"/>
    </source>
</evidence>
<accession>Q6AN30</accession>
<dbReference type="HOGENOM" id="CLU_1822280_0_0_7"/>
<gene>
    <name evidence="2" type="ordered locus">DP1515</name>
</gene>
<dbReference type="Proteomes" id="UP000000602">
    <property type="component" value="Chromosome"/>
</dbReference>
<name>Q6AN30_DESPS</name>
<evidence type="ECO:0000313" key="2">
    <source>
        <dbReference type="EMBL" id="CAG36244.1"/>
    </source>
</evidence>
<sequence length="141" mass="16515">MILTTQKHSKKRPIMHETIWPGIASLGILTSFLLPIFFFIALIMSLFIPFWILRIRRELIEINQKTPRKKESTLQDIRCPDCAELILEMARVCKHCGYRFDRDKEEKKEKEDRLQRGKQCSFCGCINEAGKERCAKCGQPL</sequence>
<feature type="transmembrane region" description="Helical" evidence="1">
    <location>
        <begin position="20"/>
        <end position="53"/>
    </location>
</feature>
<dbReference type="EMBL" id="CR522870">
    <property type="protein sequence ID" value="CAG36244.1"/>
    <property type="molecule type" value="Genomic_DNA"/>
</dbReference>
<proteinExistence type="predicted"/>
<evidence type="ECO:0000256" key="1">
    <source>
        <dbReference type="SAM" id="Phobius"/>
    </source>
</evidence>
<organism evidence="2 3">
    <name type="scientific">Desulfotalea psychrophila (strain LSv54 / DSM 12343)</name>
    <dbReference type="NCBI Taxonomy" id="177439"/>
    <lineage>
        <taxon>Bacteria</taxon>
        <taxon>Pseudomonadati</taxon>
        <taxon>Thermodesulfobacteriota</taxon>
        <taxon>Desulfobulbia</taxon>
        <taxon>Desulfobulbales</taxon>
        <taxon>Desulfocapsaceae</taxon>
        <taxon>Desulfotalea</taxon>
    </lineage>
</organism>
<keyword evidence="1" id="KW-1133">Transmembrane helix</keyword>
<keyword evidence="1" id="KW-0812">Transmembrane</keyword>
<protein>
    <submittedName>
        <fullName evidence="2">Uncharacterized protein</fullName>
    </submittedName>
</protein>
<reference evidence="3" key="1">
    <citation type="journal article" date="2004" name="Environ. Microbiol.">
        <title>The genome of Desulfotalea psychrophila, a sulfate-reducing bacterium from permanently cold Arctic sediments.</title>
        <authorList>
            <person name="Rabus R."/>
            <person name="Ruepp A."/>
            <person name="Frickey T."/>
            <person name="Rattei T."/>
            <person name="Fartmann B."/>
            <person name="Stark M."/>
            <person name="Bauer M."/>
            <person name="Zibat A."/>
            <person name="Lombardot T."/>
            <person name="Becker I."/>
            <person name="Amann J."/>
            <person name="Gellner K."/>
            <person name="Teeling H."/>
            <person name="Leuschner W.D."/>
            <person name="Gloeckner F.-O."/>
            <person name="Lupas A.N."/>
            <person name="Amann R."/>
            <person name="Klenk H.-P."/>
        </authorList>
    </citation>
    <scope>NUCLEOTIDE SEQUENCE [LARGE SCALE GENOMIC DNA]</scope>
    <source>
        <strain evidence="3">DSM 12343 / LSv54</strain>
    </source>
</reference>
<dbReference type="AlphaFoldDB" id="Q6AN30"/>
<keyword evidence="1" id="KW-0472">Membrane</keyword>